<keyword evidence="2" id="KW-1185">Reference proteome</keyword>
<evidence type="ECO:0000313" key="2">
    <source>
        <dbReference type="Proteomes" id="UP001337305"/>
    </source>
</evidence>
<dbReference type="RefSeq" id="WP_303308017.1">
    <property type="nucleotide sequence ID" value="NZ_JAODOP010000004.1"/>
</dbReference>
<dbReference type="Pfam" id="PF13585">
    <property type="entry name" value="CHU_C"/>
    <property type="match status" value="1"/>
</dbReference>
<gene>
    <name evidence="1" type="ORF">N1F79_21615</name>
</gene>
<dbReference type="Proteomes" id="UP001337305">
    <property type="component" value="Unassembled WGS sequence"/>
</dbReference>
<comment type="caution">
    <text evidence="1">The sequence shown here is derived from an EMBL/GenBank/DDBJ whole genome shotgun (WGS) entry which is preliminary data.</text>
</comment>
<accession>A0ABU7XYZ4</accession>
<protein>
    <submittedName>
        <fullName evidence="1">T9SS type B sorting domain-containing protein</fullName>
    </submittedName>
</protein>
<reference evidence="1 2" key="1">
    <citation type="submission" date="2022-09" db="EMBL/GenBank/DDBJ databases">
        <title>Genome sequencing of Flavivirga sp. MEBiC05379.</title>
        <authorList>
            <person name="Oh H.-M."/>
            <person name="Kwon K.K."/>
            <person name="Park M.J."/>
            <person name="Yang S.-H."/>
        </authorList>
    </citation>
    <scope>NUCLEOTIDE SEQUENCE [LARGE SCALE GENOMIC DNA]</scope>
    <source>
        <strain evidence="1 2">MEBiC05379</strain>
    </source>
</reference>
<proteinExistence type="predicted"/>
<name>A0ABU7XYZ4_9FLAO</name>
<organism evidence="1 2">
    <name type="scientific">Flavivirga spongiicola</name>
    <dbReference type="NCBI Taxonomy" id="421621"/>
    <lineage>
        <taxon>Bacteria</taxon>
        <taxon>Pseudomonadati</taxon>
        <taxon>Bacteroidota</taxon>
        <taxon>Flavobacteriia</taxon>
        <taxon>Flavobacteriales</taxon>
        <taxon>Flavobacteriaceae</taxon>
        <taxon>Flavivirga</taxon>
    </lineage>
</organism>
<evidence type="ECO:0000313" key="1">
    <source>
        <dbReference type="EMBL" id="MEF3835738.1"/>
    </source>
</evidence>
<dbReference type="EMBL" id="JAODOP010000004">
    <property type="protein sequence ID" value="MEF3835738.1"/>
    <property type="molecule type" value="Genomic_DNA"/>
</dbReference>
<dbReference type="NCBIfam" id="TIGR04131">
    <property type="entry name" value="Bac_Flav_CTERM"/>
    <property type="match status" value="1"/>
</dbReference>
<dbReference type="InterPro" id="IPR026341">
    <property type="entry name" value="T9SS_type_B"/>
</dbReference>
<sequence>MILSKRHISKYLFAFFYISMVLTAKAQLKAHLIDGEGWIKGNYIEIGINSKGVYGAQLAKKPTLFHDNRDVDKSGLFGFIANPQKDGWIDYDGDFFVPGKPEEGFAIEINGVNYNNNNFEGLYDISGRATGATILSSDCFEDVAQITWEGNIDGLNIKRYYRVTQDGLFIQMRTSIKNVSEVTKKNLFFMHNVDPDNNKSLSGTYNTDIKLAFQASSITDNICLVTASQKALGTPKDKDGSHVSLYAKDSRARVTYGGFANRSASGVWNGSGFTYREGSNTDDIDEAISIAFNLGDISAGKTIYFVYYYVLENIEENFTPFIVDITQENPSSCDGNDGKFLISGLNSNSSYLVNYRDDGILIPEKTYISDNNGTIEILNLNSGIYTDFEIKYKTCSSIPVETIFELSDPPAPTYSFIKKDLTRCDSFEGIISITGLMPNATYHVSYTDDDTSIAKAAHTTDSSGNINLTGLDKGIYKDFVVEINNCETASNAIIELVQPDPPNFNLTKQDILSCKDPDGKITLSGLIANTSYNLSYFYNDNEIEKTLYTSNDDGKIMLSKLSSGVYKDFTLEVFNCSAFNSSNITLLNPEVLITPVHQFYCDDDYDYMTTIDLSKLDTDILQGRDSNLFKVTYHKTEEAIINNVSIPKSNYTTQGTHSYNIYAKITNSKTGCYNYAAFTITVNIPPDFELTEDFICLNSDDTPNIVDYNLPVIKTPFSELDYDFQWYYNDHLLTKEITSQLIVIDYGEHTVKITNKSTGCHTTKSTYIYPSGPPQELEVKITTSPFSENHNIEIRANGFGDYVFGIDDKEPQSSPIFLNITPGYHRFRIIDLNGCGEVIVSKIAIDYMKYFTPNNDGFNDRWQIIGVEALIKPEIFIFDRYGKLIKNLNPLNPRWDGTINGKKLPSGDYWFVIEFEDDTTGKNVFKSHFTLKR</sequence>